<proteinExistence type="predicted"/>
<dbReference type="InParanoid" id="D8SF90"/>
<evidence type="ECO:0000313" key="1">
    <source>
        <dbReference type="EMBL" id="EFJ17004.1"/>
    </source>
</evidence>
<gene>
    <name evidence="1" type="ORF">SELMODRAFT_421428</name>
</gene>
<accession>D8SF90</accession>
<reference evidence="1 2" key="1">
    <citation type="journal article" date="2011" name="Science">
        <title>The Selaginella genome identifies genetic changes associated with the evolution of vascular plants.</title>
        <authorList>
            <person name="Banks J.A."/>
            <person name="Nishiyama T."/>
            <person name="Hasebe M."/>
            <person name="Bowman J.L."/>
            <person name="Gribskov M."/>
            <person name="dePamphilis C."/>
            <person name="Albert V.A."/>
            <person name="Aono N."/>
            <person name="Aoyama T."/>
            <person name="Ambrose B.A."/>
            <person name="Ashton N.W."/>
            <person name="Axtell M.J."/>
            <person name="Barker E."/>
            <person name="Barker M.S."/>
            <person name="Bennetzen J.L."/>
            <person name="Bonawitz N.D."/>
            <person name="Chapple C."/>
            <person name="Cheng C."/>
            <person name="Correa L.G."/>
            <person name="Dacre M."/>
            <person name="DeBarry J."/>
            <person name="Dreyer I."/>
            <person name="Elias M."/>
            <person name="Engstrom E.M."/>
            <person name="Estelle M."/>
            <person name="Feng L."/>
            <person name="Finet C."/>
            <person name="Floyd S.K."/>
            <person name="Frommer W.B."/>
            <person name="Fujita T."/>
            <person name="Gramzow L."/>
            <person name="Gutensohn M."/>
            <person name="Harholt J."/>
            <person name="Hattori M."/>
            <person name="Heyl A."/>
            <person name="Hirai T."/>
            <person name="Hiwatashi Y."/>
            <person name="Ishikawa M."/>
            <person name="Iwata M."/>
            <person name="Karol K.G."/>
            <person name="Koehler B."/>
            <person name="Kolukisaoglu U."/>
            <person name="Kubo M."/>
            <person name="Kurata T."/>
            <person name="Lalonde S."/>
            <person name="Li K."/>
            <person name="Li Y."/>
            <person name="Litt A."/>
            <person name="Lyons E."/>
            <person name="Manning G."/>
            <person name="Maruyama T."/>
            <person name="Michael T.P."/>
            <person name="Mikami K."/>
            <person name="Miyazaki S."/>
            <person name="Morinaga S."/>
            <person name="Murata T."/>
            <person name="Mueller-Roeber B."/>
            <person name="Nelson D.R."/>
            <person name="Obara M."/>
            <person name="Oguri Y."/>
            <person name="Olmstead R.G."/>
            <person name="Onodera N."/>
            <person name="Petersen B.L."/>
            <person name="Pils B."/>
            <person name="Prigge M."/>
            <person name="Rensing S.A."/>
            <person name="Riano-Pachon D.M."/>
            <person name="Roberts A.W."/>
            <person name="Sato Y."/>
            <person name="Scheller H.V."/>
            <person name="Schulz B."/>
            <person name="Schulz C."/>
            <person name="Shakirov E.V."/>
            <person name="Shibagaki N."/>
            <person name="Shinohara N."/>
            <person name="Shippen D.E."/>
            <person name="Soerensen I."/>
            <person name="Sotooka R."/>
            <person name="Sugimoto N."/>
            <person name="Sugita M."/>
            <person name="Sumikawa N."/>
            <person name="Tanurdzic M."/>
            <person name="Theissen G."/>
            <person name="Ulvskov P."/>
            <person name="Wakazuki S."/>
            <person name="Weng J.K."/>
            <person name="Willats W.W."/>
            <person name="Wipf D."/>
            <person name="Wolf P.G."/>
            <person name="Yang L."/>
            <person name="Zimmer A.D."/>
            <person name="Zhu Q."/>
            <person name="Mitros T."/>
            <person name="Hellsten U."/>
            <person name="Loque D."/>
            <person name="Otillar R."/>
            <person name="Salamov A."/>
            <person name="Schmutz J."/>
            <person name="Shapiro H."/>
            <person name="Lindquist E."/>
            <person name="Lucas S."/>
            <person name="Rokhsar D."/>
            <person name="Grigoriev I.V."/>
        </authorList>
    </citation>
    <scope>NUCLEOTIDE SEQUENCE [LARGE SCALE GENOMIC DNA]</scope>
</reference>
<sequence length="147" mass="16853">MDFKNQPGQSFFSCRMAYRYLNHCLGAPMYTTSVFLKLLTSGKKLGMYEPEFHCPTAQESYCHCSSSPDYLKCTKATPYCRCQRNQPALYMLIVGNVEIVIRDYFQLSNDGGLLATMAENDDPKLVEKVLAWNYHALYCYSCHHSIT</sequence>
<keyword evidence="2" id="KW-1185">Reference proteome</keyword>
<name>D8SF90_SELML</name>
<dbReference type="KEGG" id="smo:SELMODRAFT_421428"/>
<evidence type="ECO:0000313" key="2">
    <source>
        <dbReference type="Proteomes" id="UP000001514"/>
    </source>
</evidence>
<organism evidence="2">
    <name type="scientific">Selaginella moellendorffii</name>
    <name type="common">Spikemoss</name>
    <dbReference type="NCBI Taxonomy" id="88036"/>
    <lineage>
        <taxon>Eukaryota</taxon>
        <taxon>Viridiplantae</taxon>
        <taxon>Streptophyta</taxon>
        <taxon>Embryophyta</taxon>
        <taxon>Tracheophyta</taxon>
        <taxon>Lycopodiopsida</taxon>
        <taxon>Selaginellales</taxon>
        <taxon>Selaginellaceae</taxon>
        <taxon>Selaginella</taxon>
    </lineage>
</organism>
<protein>
    <submittedName>
        <fullName evidence="1">Uncharacterized protein</fullName>
    </submittedName>
</protein>
<dbReference type="EMBL" id="GL377616">
    <property type="protein sequence ID" value="EFJ17004.1"/>
    <property type="molecule type" value="Genomic_DNA"/>
</dbReference>
<dbReference type="AlphaFoldDB" id="D8SF90"/>
<dbReference type="Gramene" id="EFJ17004">
    <property type="protein sequence ID" value="EFJ17004"/>
    <property type="gene ID" value="SELMODRAFT_421428"/>
</dbReference>
<dbReference type="HOGENOM" id="CLU_1771266_0_0_1"/>
<dbReference type="Proteomes" id="UP000001514">
    <property type="component" value="Unassembled WGS sequence"/>
</dbReference>